<accession>A0A5C6BH84</accession>
<keyword evidence="2" id="KW-1185">Reference proteome</keyword>
<organism evidence="1 2">
    <name type="scientific">Allorhodopirellula heiligendammensis</name>
    <dbReference type="NCBI Taxonomy" id="2714739"/>
    <lineage>
        <taxon>Bacteria</taxon>
        <taxon>Pseudomonadati</taxon>
        <taxon>Planctomycetota</taxon>
        <taxon>Planctomycetia</taxon>
        <taxon>Pirellulales</taxon>
        <taxon>Pirellulaceae</taxon>
        <taxon>Allorhodopirellula</taxon>
    </lineage>
</organism>
<reference evidence="1 2" key="1">
    <citation type="journal article" date="2020" name="Antonie Van Leeuwenhoek">
        <title>Rhodopirellula heiligendammensis sp. nov., Rhodopirellula pilleata sp. nov., and Rhodopirellula solitaria sp. nov. isolated from natural or artificial marine surfaces in Northern Germany and California, USA, and emended description of the genus Rhodopirellula.</title>
        <authorList>
            <person name="Kallscheuer N."/>
            <person name="Wiegand S."/>
            <person name="Jogler M."/>
            <person name="Boedeker C."/>
            <person name="Peeters S.H."/>
            <person name="Rast P."/>
            <person name="Heuer A."/>
            <person name="Jetten M.S.M."/>
            <person name="Rohde M."/>
            <person name="Jogler C."/>
        </authorList>
    </citation>
    <scope>NUCLEOTIDE SEQUENCE [LARGE SCALE GENOMIC DNA]</scope>
    <source>
        <strain evidence="1 2">Poly21</strain>
    </source>
</reference>
<sequence>MESKWKVFRRRSGRRYPEWVVTGAEPTLTATAGFLGEVFWATRCPLEHPPKSAHDVAPDMGIQAHTCEDRPQVRGDRTDLVTAELTSRPVELLPAFLMSHFWPN</sequence>
<comment type="caution">
    <text evidence="1">The sequence shown here is derived from an EMBL/GenBank/DDBJ whole genome shotgun (WGS) entry which is preliminary data.</text>
</comment>
<dbReference type="EMBL" id="SJPU01000006">
    <property type="protein sequence ID" value="TWU09824.1"/>
    <property type="molecule type" value="Genomic_DNA"/>
</dbReference>
<evidence type="ECO:0000313" key="2">
    <source>
        <dbReference type="Proteomes" id="UP000319908"/>
    </source>
</evidence>
<name>A0A5C6BH84_9BACT</name>
<proteinExistence type="predicted"/>
<evidence type="ECO:0000313" key="1">
    <source>
        <dbReference type="EMBL" id="TWU09824.1"/>
    </source>
</evidence>
<gene>
    <name evidence="1" type="ORF">Poly21_53690</name>
</gene>
<protein>
    <submittedName>
        <fullName evidence="1">Uncharacterized protein</fullName>
    </submittedName>
</protein>
<dbReference type="AlphaFoldDB" id="A0A5C6BH84"/>
<dbReference type="Proteomes" id="UP000319908">
    <property type="component" value="Unassembled WGS sequence"/>
</dbReference>